<sequence>MRISAADGTRHAFFNSLGPSVHRLPDTVSIFTIQGIGLHKDPGLRSSTLNTSGKIRRQSMLF</sequence>
<protein>
    <submittedName>
        <fullName evidence="1">Uncharacterized protein</fullName>
    </submittedName>
</protein>
<keyword evidence="2" id="KW-1185">Reference proteome</keyword>
<reference evidence="1" key="2">
    <citation type="submission" date="2020-11" db="EMBL/GenBank/DDBJ databases">
        <authorList>
            <person name="McCartney M.A."/>
            <person name="Auch B."/>
            <person name="Kono T."/>
            <person name="Mallez S."/>
            <person name="Becker A."/>
            <person name="Gohl D.M."/>
            <person name="Silverstein K.A.T."/>
            <person name="Koren S."/>
            <person name="Bechman K.B."/>
            <person name="Herman A."/>
            <person name="Abrahante J.E."/>
            <person name="Garbe J."/>
        </authorList>
    </citation>
    <scope>NUCLEOTIDE SEQUENCE</scope>
    <source>
        <strain evidence="1">Duluth1</strain>
        <tissue evidence="1">Whole animal</tissue>
    </source>
</reference>
<gene>
    <name evidence="1" type="ORF">DPMN_118658</name>
</gene>
<organism evidence="1 2">
    <name type="scientific">Dreissena polymorpha</name>
    <name type="common">Zebra mussel</name>
    <name type="synonym">Mytilus polymorpha</name>
    <dbReference type="NCBI Taxonomy" id="45954"/>
    <lineage>
        <taxon>Eukaryota</taxon>
        <taxon>Metazoa</taxon>
        <taxon>Spiralia</taxon>
        <taxon>Lophotrochozoa</taxon>
        <taxon>Mollusca</taxon>
        <taxon>Bivalvia</taxon>
        <taxon>Autobranchia</taxon>
        <taxon>Heteroconchia</taxon>
        <taxon>Euheterodonta</taxon>
        <taxon>Imparidentia</taxon>
        <taxon>Neoheterodontei</taxon>
        <taxon>Myida</taxon>
        <taxon>Dreissenoidea</taxon>
        <taxon>Dreissenidae</taxon>
        <taxon>Dreissena</taxon>
    </lineage>
</organism>
<accession>A0A9D4JNP9</accession>
<dbReference type="Proteomes" id="UP000828390">
    <property type="component" value="Unassembled WGS sequence"/>
</dbReference>
<evidence type="ECO:0000313" key="2">
    <source>
        <dbReference type="Proteomes" id="UP000828390"/>
    </source>
</evidence>
<name>A0A9D4JNP9_DREPO</name>
<dbReference type="AlphaFoldDB" id="A0A9D4JNP9"/>
<comment type="caution">
    <text evidence="1">The sequence shown here is derived from an EMBL/GenBank/DDBJ whole genome shotgun (WGS) entry which is preliminary data.</text>
</comment>
<evidence type="ECO:0000313" key="1">
    <source>
        <dbReference type="EMBL" id="KAH3817129.1"/>
    </source>
</evidence>
<reference evidence="1" key="1">
    <citation type="journal article" date="2019" name="bioRxiv">
        <title>The Genome of the Zebra Mussel, Dreissena polymorpha: A Resource for Invasive Species Research.</title>
        <authorList>
            <person name="McCartney M.A."/>
            <person name="Auch B."/>
            <person name="Kono T."/>
            <person name="Mallez S."/>
            <person name="Zhang Y."/>
            <person name="Obille A."/>
            <person name="Becker A."/>
            <person name="Abrahante J.E."/>
            <person name="Garbe J."/>
            <person name="Badalamenti J.P."/>
            <person name="Herman A."/>
            <person name="Mangelson H."/>
            <person name="Liachko I."/>
            <person name="Sullivan S."/>
            <person name="Sone E.D."/>
            <person name="Koren S."/>
            <person name="Silverstein K.A.T."/>
            <person name="Beckman K.B."/>
            <person name="Gohl D.M."/>
        </authorList>
    </citation>
    <scope>NUCLEOTIDE SEQUENCE</scope>
    <source>
        <strain evidence="1">Duluth1</strain>
        <tissue evidence="1">Whole animal</tissue>
    </source>
</reference>
<dbReference type="EMBL" id="JAIWYP010000005">
    <property type="protein sequence ID" value="KAH3817129.1"/>
    <property type="molecule type" value="Genomic_DNA"/>
</dbReference>
<proteinExistence type="predicted"/>